<sequence length="474" mass="50228">MTPTTPLPSHTPAVARPPPDGPHRPRRAWRRSPPRTLLSCRAPGDPAARRAAPAPDWLPAPLEPHRSPVRAQRPIRPVSPLAATSVHPPRAVGPQSPNPSQARTEVTSRRDGPPQAGPAELRPPAGVGRARGRLPGLAAGVAGSSGTRGAEASLERGNPARSGSSSRLLPPLSAFGFSNTCLAFPSAFPPPHPLAKSQGFFFFGGGGVVGRIQAIPPVRPQKPGSTFASRSSRLPHPWEAPPVGQRRFISGFPARGRPRLVGGSSAGAGAASQGPSDRGRSAPATARTALPPALRTAAALRVSAPDPPPPHPARLCRLFLSPSLPSGRRCRCRRRRRHRARFRPRPASAVQGPSVQAPGPRLPASPGPGPGTMSEKSVEAAAELSAKDLKEKKEKVEEKAGRKERKKEVVEEEENGAEEEEEETAEDGEEEDEGDEEDEEEEEDEDEGPALKRAAEEEDEADPKRQKTENGASA</sequence>
<feature type="region of interest" description="Disordered" evidence="2">
    <location>
        <begin position="1"/>
        <end position="166"/>
    </location>
</feature>
<feature type="compositionally biased region" description="Basic residues" evidence="2">
    <location>
        <begin position="24"/>
        <end position="33"/>
    </location>
</feature>
<dbReference type="InterPro" id="IPR004931">
    <property type="entry name" value="Pro/parathymosin"/>
</dbReference>
<gene>
    <name evidence="4" type="primary">PTMS</name>
</gene>
<proteinExistence type="inferred from homology"/>
<reference evidence="4" key="2">
    <citation type="submission" date="2025-08" db="UniProtKB">
        <authorList>
            <consortium name="RefSeq"/>
        </authorList>
    </citation>
    <scope>IDENTIFICATION</scope>
    <source>
        <tissue evidence="4">Tongue muscle</tissue>
    </source>
</reference>
<comment type="similarity">
    <text evidence="1">Belongs to the pro/parathymosin family.</text>
</comment>
<feature type="compositionally biased region" description="Acidic residues" evidence="2">
    <location>
        <begin position="410"/>
        <end position="448"/>
    </location>
</feature>
<name>A0ABM4H3W1_ODOVR</name>
<reference evidence="3" key="1">
    <citation type="journal article" date="2022" name="J. Hered.">
        <title>A De Novo Chromosome-Level Genome Assembly of the White-Tailed Deer, Odocoileus Virginianus.</title>
        <authorList>
            <person name="London E.W."/>
            <person name="Roca A.L."/>
            <person name="Novakofski J.E."/>
            <person name="Mateus-Pinilla N.E."/>
        </authorList>
    </citation>
    <scope>NUCLEOTIDE SEQUENCE [LARGE SCALE GENOMIC DNA]</scope>
</reference>
<evidence type="ECO:0000256" key="2">
    <source>
        <dbReference type="SAM" id="MobiDB-lite"/>
    </source>
</evidence>
<feature type="region of interest" description="Disordered" evidence="2">
    <location>
        <begin position="327"/>
        <end position="474"/>
    </location>
</feature>
<organism evidence="3 4">
    <name type="scientific">Odocoileus virginianus</name>
    <name type="common">White-tailed deer</name>
    <dbReference type="NCBI Taxonomy" id="9874"/>
    <lineage>
        <taxon>Eukaryota</taxon>
        <taxon>Metazoa</taxon>
        <taxon>Chordata</taxon>
        <taxon>Craniata</taxon>
        <taxon>Vertebrata</taxon>
        <taxon>Euteleostomi</taxon>
        <taxon>Mammalia</taxon>
        <taxon>Eutheria</taxon>
        <taxon>Laurasiatheria</taxon>
        <taxon>Artiodactyla</taxon>
        <taxon>Ruminantia</taxon>
        <taxon>Pecora</taxon>
        <taxon>Cervidae</taxon>
        <taxon>Odocoileinae</taxon>
        <taxon>Odocoileus</taxon>
    </lineage>
</organism>
<feature type="compositionally biased region" description="Low complexity" evidence="2">
    <location>
        <begin position="122"/>
        <end position="142"/>
    </location>
</feature>
<dbReference type="Proteomes" id="UP001652640">
    <property type="component" value="Chromosome 23"/>
</dbReference>
<accession>A0ABM4H3W1</accession>
<feature type="compositionally biased region" description="Basic residues" evidence="2">
    <location>
        <begin position="328"/>
        <end position="344"/>
    </location>
</feature>
<dbReference type="PANTHER" id="PTHR22745">
    <property type="entry name" value="PROTHYMOSIN ALPHA"/>
    <property type="match status" value="1"/>
</dbReference>
<feature type="region of interest" description="Disordered" evidence="2">
    <location>
        <begin position="217"/>
        <end position="286"/>
    </location>
</feature>
<dbReference type="RefSeq" id="XP_070310262.1">
    <property type="nucleotide sequence ID" value="XM_070454161.1"/>
</dbReference>
<protein>
    <submittedName>
        <fullName evidence="4">Parathymosin</fullName>
    </submittedName>
</protein>
<feature type="compositionally biased region" description="Basic and acidic residues" evidence="2">
    <location>
        <begin position="385"/>
        <end position="409"/>
    </location>
</feature>
<feature type="compositionally biased region" description="Low complexity" evidence="2">
    <location>
        <begin position="42"/>
        <end position="55"/>
    </location>
</feature>
<evidence type="ECO:0000313" key="3">
    <source>
        <dbReference type="Proteomes" id="UP001652640"/>
    </source>
</evidence>
<keyword evidence="3" id="KW-1185">Reference proteome</keyword>
<evidence type="ECO:0000313" key="4">
    <source>
        <dbReference type="RefSeq" id="XP_070310262.1"/>
    </source>
</evidence>
<dbReference type="PANTHER" id="PTHR22745:SF3">
    <property type="entry name" value="PARATHYMOSIN"/>
    <property type="match status" value="1"/>
</dbReference>
<dbReference type="GeneID" id="110128133"/>
<feature type="compositionally biased region" description="Polar residues" evidence="2">
    <location>
        <begin position="223"/>
        <end position="232"/>
    </location>
</feature>
<dbReference type="Pfam" id="PF03247">
    <property type="entry name" value="Prothymosin"/>
    <property type="match status" value="1"/>
</dbReference>
<evidence type="ECO:0000256" key="1">
    <source>
        <dbReference type="ARBA" id="ARBA00008032"/>
    </source>
</evidence>
<feature type="compositionally biased region" description="Pro residues" evidence="2">
    <location>
        <begin position="360"/>
        <end position="369"/>
    </location>
</feature>